<dbReference type="AlphaFoldDB" id="A0A0G4FFM4"/>
<sequence length="668" mass="72446">MERHAADAFGAQLFIHGGHDGKFWLQDLHMLDVRHMLETKEAVWTVCETSGPPPSARACHTLTRVKNFLLVFGGYDGCGCNDELHLLDLNTWSWKRALSPAHLQRRNAHAACGIRDKFFVFGGHSGKEHIETLDVFDVTNFSWTRPAVSGSLPVGVRGHSMTTAGDSIIMFGGADMSSAPAPRQRHSTALSTLSTQPQGGSAIAEVLVFGGFDGSEWLSDLHALRVILPSSSRPPRSPPAVKAPAPRRPPMTLQRAETGDVPAHAPSPQPPSTLPLNAEPTSSLAYSLSVPTEGPASIRLQQQHQQQQQQGEGGGQEVPVFVSGLQSNANSLQMPGPHFMPGPMSTNQSEEVQAAAASSSAVLQHHPLFILQRNLSGSPQTQLTQVHQMQQQTQPQQGLLEHSHSSLRQDLTGSHHSVPSAPDFPLHPMQQSNSFQQSGQLQGFNQHQRRQMHKSQGSPLQQHPSALQGPNRGWPKGPSGIAGMSSKTGAETQQQGQPFETTEGSSRGNDKDDELAHAAKQECLENMRQMVNVPDLADVRLSVREVVDLPFETLGEFLGVAAKVRAPRLVSQIEQRLADRMSAENSCTILQLADTHQAASLRQRAVHFIVDNFGAVSQTRDYDLLKETPNLLVEVTRLFGQREDLGGTPNLNPQMPLGGLLGLAGGFH</sequence>
<evidence type="ECO:0000313" key="4">
    <source>
        <dbReference type="EMBL" id="CEM11980.1"/>
    </source>
</evidence>
<evidence type="ECO:0000256" key="1">
    <source>
        <dbReference type="ARBA" id="ARBA00022441"/>
    </source>
</evidence>
<feature type="compositionally biased region" description="Polar residues" evidence="3">
    <location>
        <begin position="187"/>
        <end position="196"/>
    </location>
</feature>
<feature type="compositionally biased region" description="Polar residues" evidence="3">
    <location>
        <begin position="279"/>
        <end position="290"/>
    </location>
</feature>
<dbReference type="Gene3D" id="1.25.40.420">
    <property type="match status" value="1"/>
</dbReference>
<feature type="compositionally biased region" description="Low complexity" evidence="3">
    <location>
        <begin position="229"/>
        <end position="244"/>
    </location>
</feature>
<evidence type="ECO:0008006" key="5">
    <source>
        <dbReference type="Google" id="ProtNLM"/>
    </source>
</evidence>
<feature type="compositionally biased region" description="Polar residues" evidence="3">
    <location>
        <begin position="324"/>
        <end position="333"/>
    </location>
</feature>
<feature type="compositionally biased region" description="Low complexity" evidence="3">
    <location>
        <begin position="348"/>
        <end position="359"/>
    </location>
</feature>
<dbReference type="PANTHER" id="PTHR46093">
    <property type="entry name" value="ACYL-COA-BINDING DOMAIN-CONTAINING PROTEIN 5"/>
    <property type="match status" value="1"/>
</dbReference>
<keyword evidence="2" id="KW-0677">Repeat</keyword>
<protein>
    <recommendedName>
        <fullName evidence="5">BTB domain-containing protein</fullName>
    </recommendedName>
</protein>
<organism evidence="4">
    <name type="scientific">Chromera velia CCMP2878</name>
    <dbReference type="NCBI Taxonomy" id="1169474"/>
    <lineage>
        <taxon>Eukaryota</taxon>
        <taxon>Sar</taxon>
        <taxon>Alveolata</taxon>
        <taxon>Colpodellida</taxon>
        <taxon>Chromeraceae</taxon>
        <taxon>Chromera</taxon>
    </lineage>
</organism>
<dbReference type="CDD" id="cd14733">
    <property type="entry name" value="BACK"/>
    <property type="match status" value="1"/>
</dbReference>
<dbReference type="PANTHER" id="PTHR46093:SF3">
    <property type="entry name" value="ACYL-COA-BINDING DOMAIN-CONTAINING PROTEIN 4"/>
    <property type="match status" value="1"/>
</dbReference>
<keyword evidence="1" id="KW-0880">Kelch repeat</keyword>
<reference evidence="4" key="1">
    <citation type="submission" date="2014-11" db="EMBL/GenBank/DDBJ databases">
        <authorList>
            <person name="Otto D Thomas"/>
            <person name="Naeem Raeece"/>
        </authorList>
    </citation>
    <scope>NUCLEOTIDE SEQUENCE</scope>
</reference>
<feature type="compositionally biased region" description="Polar residues" evidence="3">
    <location>
        <begin position="429"/>
        <end position="446"/>
    </location>
</feature>
<feature type="compositionally biased region" description="Low complexity" evidence="3">
    <location>
        <begin position="381"/>
        <end position="397"/>
    </location>
</feature>
<dbReference type="SUPFAM" id="SSF117281">
    <property type="entry name" value="Kelch motif"/>
    <property type="match status" value="1"/>
</dbReference>
<feature type="compositionally biased region" description="Polar residues" evidence="3">
    <location>
        <begin position="406"/>
        <end position="417"/>
    </location>
</feature>
<accession>A0A0G4FFM4</accession>
<gene>
    <name evidence="4" type="ORF">Cvel_16720</name>
</gene>
<feature type="region of interest" description="Disordered" evidence="3">
    <location>
        <begin position="381"/>
        <end position="512"/>
    </location>
</feature>
<evidence type="ECO:0000256" key="3">
    <source>
        <dbReference type="SAM" id="MobiDB-lite"/>
    </source>
</evidence>
<feature type="compositionally biased region" description="Low complexity" evidence="3">
    <location>
        <begin position="301"/>
        <end position="310"/>
    </location>
</feature>
<feature type="region of interest" description="Disordered" evidence="3">
    <location>
        <begin position="175"/>
        <end position="196"/>
    </location>
</feature>
<feature type="compositionally biased region" description="Polar residues" evidence="3">
    <location>
        <begin position="485"/>
        <end position="507"/>
    </location>
</feature>
<dbReference type="EMBL" id="CDMZ01000331">
    <property type="protein sequence ID" value="CEM11980.1"/>
    <property type="molecule type" value="Genomic_DNA"/>
</dbReference>
<dbReference type="VEuPathDB" id="CryptoDB:Cvel_16720"/>
<dbReference type="InterPro" id="IPR015915">
    <property type="entry name" value="Kelch-typ_b-propeller"/>
</dbReference>
<name>A0A0G4FFM4_9ALVE</name>
<evidence type="ECO:0000256" key="2">
    <source>
        <dbReference type="ARBA" id="ARBA00022737"/>
    </source>
</evidence>
<dbReference type="Gene3D" id="2.120.10.80">
    <property type="entry name" value="Kelch-type beta propeller"/>
    <property type="match status" value="1"/>
</dbReference>
<proteinExistence type="predicted"/>
<feature type="compositionally biased region" description="Polar residues" evidence="3">
    <location>
        <begin position="454"/>
        <end position="465"/>
    </location>
</feature>
<dbReference type="Pfam" id="PF24681">
    <property type="entry name" value="Kelch_KLHDC2_KLHL20_DRC7"/>
    <property type="match status" value="1"/>
</dbReference>
<feature type="region of interest" description="Disordered" evidence="3">
    <location>
        <begin position="229"/>
        <end position="359"/>
    </location>
</feature>